<dbReference type="GO" id="GO:0003746">
    <property type="term" value="F:translation elongation factor activity"/>
    <property type="evidence" value="ECO:0007669"/>
    <property type="project" value="UniProtKB-KW"/>
</dbReference>
<dbReference type="PANTHER" id="PTHR30437">
    <property type="entry name" value="TRANSCRIPTION ELONGATION FACTOR GREA"/>
    <property type="match status" value="1"/>
</dbReference>
<comment type="caution">
    <text evidence="2">The sequence shown here is derived from an EMBL/GenBank/DDBJ whole genome shotgun (WGS) entry which is preliminary data.</text>
</comment>
<dbReference type="GO" id="GO:0003677">
    <property type="term" value="F:DNA binding"/>
    <property type="evidence" value="ECO:0007669"/>
    <property type="project" value="InterPro"/>
</dbReference>
<dbReference type="EMBL" id="RJJR01000004">
    <property type="protein sequence ID" value="RNI37983.1"/>
    <property type="molecule type" value="Genomic_DNA"/>
</dbReference>
<name>A0A3M9NLB1_9BACT</name>
<proteinExistence type="predicted"/>
<dbReference type="Proteomes" id="UP000267223">
    <property type="component" value="Unassembled WGS sequence"/>
</dbReference>
<dbReference type="InterPro" id="IPR001437">
    <property type="entry name" value="Tscrpt_elong_fac_GreA/B_C"/>
</dbReference>
<accession>A0A3M9NLB1</accession>
<feature type="domain" description="Transcription elongation factor GreA/GreB C-terminal" evidence="1">
    <location>
        <begin position="60"/>
        <end position="134"/>
    </location>
</feature>
<evidence type="ECO:0000259" key="1">
    <source>
        <dbReference type="Pfam" id="PF01272"/>
    </source>
</evidence>
<gene>
    <name evidence="2" type="ORF">EFY79_07055</name>
</gene>
<dbReference type="Gene3D" id="3.10.50.30">
    <property type="entry name" value="Transcription elongation factor, GreA/GreB, C-terminal domain"/>
    <property type="match status" value="1"/>
</dbReference>
<dbReference type="PANTHER" id="PTHR30437:SF5">
    <property type="entry name" value="REGULATOR OF NUCLEOSIDE DIPHOSPHATE KINASE"/>
    <property type="match status" value="1"/>
</dbReference>
<dbReference type="GO" id="GO:0032784">
    <property type="term" value="P:regulation of DNA-templated transcription elongation"/>
    <property type="evidence" value="ECO:0007669"/>
    <property type="project" value="InterPro"/>
</dbReference>
<dbReference type="GO" id="GO:0006354">
    <property type="term" value="P:DNA-templated transcription elongation"/>
    <property type="evidence" value="ECO:0007669"/>
    <property type="project" value="TreeGrafter"/>
</dbReference>
<keyword evidence="3" id="KW-1185">Reference proteome</keyword>
<keyword evidence="2" id="KW-0648">Protein biosynthesis</keyword>
<dbReference type="InterPro" id="IPR023459">
    <property type="entry name" value="Tscrpt_elong_fac_GreA/B_fam"/>
</dbReference>
<reference evidence="2 3" key="1">
    <citation type="submission" date="2018-11" db="EMBL/GenBank/DDBJ databases">
        <title>Draft genome sequence of Ferruginibacter sp. BO-59.</title>
        <authorList>
            <person name="Im W.T."/>
        </authorList>
    </citation>
    <scope>NUCLEOTIDE SEQUENCE [LARGE SCALE GENOMIC DNA]</scope>
    <source>
        <strain evidence="2 3">BO-59</strain>
    </source>
</reference>
<dbReference type="SUPFAM" id="SSF54534">
    <property type="entry name" value="FKBP-like"/>
    <property type="match status" value="1"/>
</dbReference>
<protein>
    <submittedName>
        <fullName evidence="2">Transcription elongation factor GreAB</fullName>
    </submittedName>
</protein>
<evidence type="ECO:0000313" key="3">
    <source>
        <dbReference type="Proteomes" id="UP000267223"/>
    </source>
</evidence>
<dbReference type="InterPro" id="IPR036953">
    <property type="entry name" value="GreA/GreB_C_sf"/>
</dbReference>
<organism evidence="2 3">
    <name type="scientific">Hanamia caeni</name>
    <dbReference type="NCBI Taxonomy" id="2294116"/>
    <lineage>
        <taxon>Bacteria</taxon>
        <taxon>Pseudomonadati</taxon>
        <taxon>Bacteroidota</taxon>
        <taxon>Chitinophagia</taxon>
        <taxon>Chitinophagales</taxon>
        <taxon>Chitinophagaceae</taxon>
        <taxon>Hanamia</taxon>
    </lineage>
</organism>
<dbReference type="AlphaFoldDB" id="A0A3M9NLB1"/>
<sequence length="140" mass="15387">MATATLNPATTPVIITRTDFEILNSYVKNLHGMQVNERENFSKLSGELKKAQIVEDDSMSADIVRLGSTVVIKDLVTRRDMTVTIVLPSKADIKQKKVSVLAPIGTALIGFRKGQTVSWNVPSGKKDFKIVDVNNDNLSE</sequence>
<dbReference type="GO" id="GO:0070063">
    <property type="term" value="F:RNA polymerase binding"/>
    <property type="evidence" value="ECO:0007669"/>
    <property type="project" value="InterPro"/>
</dbReference>
<keyword evidence="2" id="KW-0251">Elongation factor</keyword>
<dbReference type="OrthoDB" id="192847at2"/>
<dbReference type="Pfam" id="PF01272">
    <property type="entry name" value="GreA_GreB"/>
    <property type="match status" value="1"/>
</dbReference>
<dbReference type="RefSeq" id="WP_123119972.1">
    <property type="nucleotide sequence ID" value="NZ_RJJR01000004.1"/>
</dbReference>
<evidence type="ECO:0000313" key="2">
    <source>
        <dbReference type="EMBL" id="RNI37983.1"/>
    </source>
</evidence>